<dbReference type="InterPro" id="IPR039142">
    <property type="entry name" value="NRF1/Ewg"/>
</dbReference>
<dbReference type="InterPro" id="IPR019525">
    <property type="entry name" value="Nrf1_NLS/DNA-bd_dimer"/>
</dbReference>
<evidence type="ECO:0000313" key="10">
    <source>
        <dbReference type="Proteomes" id="UP000824540"/>
    </source>
</evidence>
<keyword evidence="5" id="KW-0804">Transcription</keyword>
<comment type="subcellular location">
    <subcellularLocation>
        <location evidence="1">Nucleus</location>
    </subcellularLocation>
</comment>
<dbReference type="EMBL" id="JAFBMS010000014">
    <property type="protein sequence ID" value="KAG9346875.1"/>
    <property type="molecule type" value="Genomic_DNA"/>
</dbReference>
<feature type="compositionally biased region" description="Polar residues" evidence="7">
    <location>
        <begin position="48"/>
        <end position="62"/>
    </location>
</feature>
<evidence type="ECO:0000259" key="8">
    <source>
        <dbReference type="Pfam" id="PF10491"/>
    </source>
</evidence>
<proteinExistence type="inferred from homology"/>
<feature type="domain" description="Nuclear respiratory factor 1 NLS/DNA-binding dimerisation" evidence="8">
    <location>
        <begin position="87"/>
        <end position="203"/>
    </location>
</feature>
<feature type="non-terminal residue" evidence="9">
    <location>
        <position position="1"/>
    </location>
</feature>
<protein>
    <recommendedName>
        <fullName evidence="8">Nuclear respiratory factor 1 NLS/DNA-binding dimerisation domain-containing protein</fullName>
    </recommendedName>
</protein>
<evidence type="ECO:0000313" key="9">
    <source>
        <dbReference type="EMBL" id="KAG9346875.1"/>
    </source>
</evidence>
<feature type="region of interest" description="Disordered" evidence="7">
    <location>
        <begin position="1"/>
        <end position="108"/>
    </location>
</feature>
<feature type="compositionally biased region" description="Basic residues" evidence="7">
    <location>
        <begin position="16"/>
        <end position="29"/>
    </location>
</feature>
<dbReference type="Proteomes" id="UP000824540">
    <property type="component" value="Unassembled WGS sequence"/>
</dbReference>
<dbReference type="GO" id="GO:0006357">
    <property type="term" value="P:regulation of transcription by RNA polymerase II"/>
    <property type="evidence" value="ECO:0007669"/>
    <property type="project" value="InterPro"/>
</dbReference>
<dbReference type="GO" id="GO:0003677">
    <property type="term" value="F:DNA binding"/>
    <property type="evidence" value="ECO:0007669"/>
    <property type="project" value="UniProtKB-KW"/>
</dbReference>
<comment type="similarity">
    <text evidence="2">Belongs to the NRF1/Ewg family.</text>
</comment>
<evidence type="ECO:0000256" key="6">
    <source>
        <dbReference type="ARBA" id="ARBA00023242"/>
    </source>
</evidence>
<gene>
    <name evidence="9" type="ORF">JZ751_005802</name>
</gene>
<dbReference type="PANTHER" id="PTHR20338">
    <property type="entry name" value="NUCLEAR RESPIRATORY FACTOR 1"/>
    <property type="match status" value="1"/>
</dbReference>
<sequence>PTETRKSRSHSAGPAKKGKRKRSSKKRSSSAKSAKREVDILSPAAMENQVQQVHVATYTEHSMLSADEDSPSSPEDDTYDDSDILNSTGKKRKRPHIFESNPSIRKRQQTRLLRKLRATLDEYTTRVGQQAIVLCISPSKPNAVFKVFGAAPLENVVRKYKSMILEDLENALAEHAPPPPELGPELPPLTIDGIPVSVDKMTQVIGWAILFPPPACQQVSWTQALRTIVKNCYKQHGREDLLYAFEDQQVSQQHVATTATHSIAHLVPSQTVVQTISNPDGTVSLIQAGAAAGLGLGVGRGGGWGGGGRGLGLCCGWAGARLGCGWAGARLGLGLGAAAGLGLGWAAAGLGLGWGWGCAAAGLGLGWGWAVAGTGLRLGLGWGWGWMFWAGVGTGATVATLADASELPATVTVAQVNYSTVTDGEVEQNWATLQGGEMTIQTTQASEATQAVASLAEAAVAASQEIQQGATVTMALNSEAAAHAVATLAEATLQGGGQIVLAGETAAAVGALTGVQDASGLVQIPVSMYQTVVTSLAQGNRPVQVAMAPVATRIDNTVTLDGQAVEVVTLEQ</sequence>
<name>A0A8T2P2S2_9TELE</name>
<evidence type="ECO:0000256" key="1">
    <source>
        <dbReference type="ARBA" id="ARBA00004123"/>
    </source>
</evidence>
<comment type="caution">
    <text evidence="9">The sequence shown here is derived from an EMBL/GenBank/DDBJ whole genome shotgun (WGS) entry which is preliminary data.</text>
</comment>
<organism evidence="9 10">
    <name type="scientific">Albula glossodonta</name>
    <name type="common">roundjaw bonefish</name>
    <dbReference type="NCBI Taxonomy" id="121402"/>
    <lineage>
        <taxon>Eukaryota</taxon>
        <taxon>Metazoa</taxon>
        <taxon>Chordata</taxon>
        <taxon>Craniata</taxon>
        <taxon>Vertebrata</taxon>
        <taxon>Euteleostomi</taxon>
        <taxon>Actinopterygii</taxon>
        <taxon>Neopterygii</taxon>
        <taxon>Teleostei</taxon>
        <taxon>Albuliformes</taxon>
        <taxon>Albulidae</taxon>
        <taxon>Albula</taxon>
    </lineage>
</organism>
<feature type="compositionally biased region" description="Acidic residues" evidence="7">
    <location>
        <begin position="66"/>
        <end position="83"/>
    </location>
</feature>
<dbReference type="OrthoDB" id="10031051at2759"/>
<evidence type="ECO:0000256" key="5">
    <source>
        <dbReference type="ARBA" id="ARBA00023163"/>
    </source>
</evidence>
<reference evidence="9" key="1">
    <citation type="thesis" date="2021" institute="BYU ScholarsArchive" country="Provo, UT, USA">
        <title>Applications of and Algorithms for Genome Assembly and Genomic Analyses with an Emphasis on Marine Teleosts.</title>
        <authorList>
            <person name="Pickett B.D."/>
        </authorList>
    </citation>
    <scope>NUCLEOTIDE SEQUENCE</scope>
    <source>
        <strain evidence="9">HI-2016</strain>
    </source>
</reference>
<evidence type="ECO:0000256" key="3">
    <source>
        <dbReference type="ARBA" id="ARBA00023015"/>
    </source>
</evidence>
<dbReference type="GO" id="GO:0003700">
    <property type="term" value="F:DNA-binding transcription factor activity"/>
    <property type="evidence" value="ECO:0007669"/>
    <property type="project" value="InterPro"/>
</dbReference>
<dbReference type="GO" id="GO:0005634">
    <property type="term" value="C:nucleus"/>
    <property type="evidence" value="ECO:0007669"/>
    <property type="project" value="UniProtKB-SubCell"/>
</dbReference>
<dbReference type="Pfam" id="PF10491">
    <property type="entry name" value="Nrf1_DNA-bind"/>
    <property type="match status" value="2"/>
</dbReference>
<feature type="domain" description="Nuclear respiratory factor 1 NLS/DNA-binding dimerisation" evidence="8">
    <location>
        <begin position="217"/>
        <end position="245"/>
    </location>
</feature>
<evidence type="ECO:0000256" key="4">
    <source>
        <dbReference type="ARBA" id="ARBA00023125"/>
    </source>
</evidence>
<evidence type="ECO:0000256" key="2">
    <source>
        <dbReference type="ARBA" id="ARBA00005713"/>
    </source>
</evidence>
<keyword evidence="6" id="KW-0539">Nucleus</keyword>
<keyword evidence="3" id="KW-0805">Transcription regulation</keyword>
<keyword evidence="4" id="KW-0238">DNA-binding</keyword>
<dbReference type="AlphaFoldDB" id="A0A8T2P2S2"/>
<evidence type="ECO:0000256" key="7">
    <source>
        <dbReference type="SAM" id="MobiDB-lite"/>
    </source>
</evidence>
<accession>A0A8T2P2S2</accession>
<keyword evidence="10" id="KW-1185">Reference proteome</keyword>